<comment type="caution">
    <text evidence="12">The sequence shown here is derived from an EMBL/GenBank/DDBJ whole genome shotgun (WGS) entry which is preliminary data.</text>
</comment>
<dbReference type="InterPro" id="IPR045053">
    <property type="entry name" value="MAN-like"/>
</dbReference>
<dbReference type="Gene3D" id="3.20.20.80">
    <property type="entry name" value="Glycosidases"/>
    <property type="match status" value="1"/>
</dbReference>
<reference evidence="12 13" key="1">
    <citation type="submission" date="2021-03" db="EMBL/GenBank/DDBJ databases">
        <authorList>
            <person name="King G.J."/>
            <person name="Bancroft I."/>
            <person name="Baten A."/>
            <person name="Bloomfield J."/>
            <person name="Borpatragohain P."/>
            <person name="He Z."/>
            <person name="Irish N."/>
            <person name="Irwin J."/>
            <person name="Liu K."/>
            <person name="Mauleon R.P."/>
            <person name="Moore J."/>
            <person name="Morris R."/>
            <person name="Ostergaard L."/>
            <person name="Wang B."/>
            <person name="Wells R."/>
        </authorList>
    </citation>
    <scope>NUCLEOTIDE SEQUENCE [LARGE SCALE GENOMIC DNA]</scope>
    <source>
        <strain evidence="12">R-o-18</strain>
        <tissue evidence="12">Leaf</tissue>
    </source>
</reference>
<keyword evidence="5" id="KW-0964">Secreted</keyword>
<evidence type="ECO:0000256" key="5">
    <source>
        <dbReference type="ARBA" id="ARBA00022525"/>
    </source>
</evidence>
<feature type="chain" id="PRO_5046379076" description="mannan endo-1,4-beta-mannosidase" evidence="10">
    <location>
        <begin position="25"/>
        <end position="670"/>
    </location>
</feature>
<dbReference type="Pfam" id="PF04548">
    <property type="entry name" value="AIG1"/>
    <property type="match status" value="1"/>
</dbReference>
<accession>A0ABQ7KM72</accession>
<evidence type="ECO:0000313" key="12">
    <source>
        <dbReference type="EMBL" id="KAG5374636.1"/>
    </source>
</evidence>
<keyword evidence="8" id="KW-0378">Hydrolase</keyword>
<dbReference type="Pfam" id="PF26410">
    <property type="entry name" value="GH5_mannosidase"/>
    <property type="match status" value="1"/>
</dbReference>
<evidence type="ECO:0000259" key="11">
    <source>
        <dbReference type="PROSITE" id="PS51720"/>
    </source>
</evidence>
<comment type="similarity">
    <text evidence="3">Belongs to the glycosyl hydrolase 5 (cellulase A) family.</text>
</comment>
<dbReference type="Gene3D" id="3.40.50.300">
    <property type="entry name" value="P-loop containing nucleotide triphosphate hydrolases"/>
    <property type="match status" value="1"/>
</dbReference>
<dbReference type="SUPFAM" id="SSF51445">
    <property type="entry name" value="(Trans)glycosidases"/>
    <property type="match status" value="1"/>
</dbReference>
<evidence type="ECO:0000256" key="1">
    <source>
        <dbReference type="ARBA" id="ARBA00001678"/>
    </source>
</evidence>
<organism evidence="12 13">
    <name type="scientific">Brassica rapa subsp. trilocularis</name>
    <dbReference type="NCBI Taxonomy" id="1813537"/>
    <lineage>
        <taxon>Eukaryota</taxon>
        <taxon>Viridiplantae</taxon>
        <taxon>Streptophyta</taxon>
        <taxon>Embryophyta</taxon>
        <taxon>Tracheophyta</taxon>
        <taxon>Spermatophyta</taxon>
        <taxon>Magnoliopsida</taxon>
        <taxon>eudicotyledons</taxon>
        <taxon>Gunneridae</taxon>
        <taxon>Pentapetalae</taxon>
        <taxon>rosids</taxon>
        <taxon>malvids</taxon>
        <taxon>Brassicales</taxon>
        <taxon>Brassicaceae</taxon>
        <taxon>Brassiceae</taxon>
        <taxon>Brassica</taxon>
    </lineage>
</organism>
<name>A0ABQ7KM72_BRACM</name>
<dbReference type="InterPro" id="IPR017853">
    <property type="entry name" value="GH"/>
</dbReference>
<protein>
    <recommendedName>
        <fullName evidence="4">mannan endo-1,4-beta-mannosidase</fullName>
        <ecNumber evidence="4">3.2.1.78</ecNumber>
    </recommendedName>
</protein>
<keyword evidence="13" id="KW-1185">Reference proteome</keyword>
<feature type="domain" description="AIG1-type G" evidence="11">
    <location>
        <begin position="412"/>
        <end position="631"/>
    </location>
</feature>
<dbReference type="PROSITE" id="PS51720">
    <property type="entry name" value="G_AIG1"/>
    <property type="match status" value="1"/>
</dbReference>
<keyword evidence="6 10" id="KW-0732">Signal</keyword>
<dbReference type="InterPro" id="IPR001547">
    <property type="entry name" value="Glyco_hydro_5"/>
</dbReference>
<dbReference type="InterPro" id="IPR006703">
    <property type="entry name" value="G_AIG1"/>
</dbReference>
<feature type="signal peptide" evidence="10">
    <location>
        <begin position="1"/>
        <end position="24"/>
    </location>
</feature>
<comment type="catalytic activity">
    <reaction evidence="1">
        <text>Random hydrolysis of (1-&gt;4)-beta-D-mannosidic linkages in mannans, galactomannans and glucomannans.</text>
        <dbReference type="EC" id="3.2.1.78"/>
    </reaction>
</comment>
<evidence type="ECO:0000313" key="13">
    <source>
        <dbReference type="Proteomes" id="UP000823674"/>
    </source>
</evidence>
<evidence type="ECO:0000256" key="4">
    <source>
        <dbReference type="ARBA" id="ARBA00012706"/>
    </source>
</evidence>
<comment type="subcellular location">
    <subcellularLocation>
        <location evidence="2">Secreted</location>
    </subcellularLocation>
</comment>
<sequence>MLNTVPFFLFLLLFLVGNYRISVAEKAGFVGRNGTQFVLNGERVYLNGFNAYWMMTTAADTASKGRTTVTTALRQASTVGMNVARIWGFNEGDYLPLQISPGSYSEDVFKGLDFVVYEAGRYNIKLIISLVNNFEDFGGRKKYVEWAGLDEPDEFYTNSVVKQFYKNHVKTVLTRKNTITGRAYKEDPTIFSWELINEPRCNDSSGSTILQNWVKEMAGYVKSIDSNHLLEIGLEGFYGESKPERTVYNPGGAVLTGTDFISNNQIPEIDFATIHIYPDSWLPLQSSRTGEQDEFVDNWIGAHIQDCDSIIKKPLLITEFGKSSKFPGFSIEERNKFFKSVYDVIYDSARTGGSCTGGVFWQLTTNRTGLLGDGYEVFMQQGPNTTAKLIAEQSIKLKNLKCPPLVTHSADMNSLTVVVMGKGGVGKSSTVNSLIGEQVVRVSPFQAEGLRPVMVSRTMGGFTINIIDTPGLVEAGYVNHQALELIKGTIDVLLYVDRLDVYRVDELDKQVVQAITQTFGKEIWCKTLLVLTHAQFSPPDDLSYETFSSKRSDSLLKTIRAGSKMRKQQFEDSAIEVVYAENSGRCSKNDKDEKALPNGEAWIPNLVKAITDVATNQKKAIHVDKKMVDGSYSDDKGKKLIPLIIAAQWLVVKMIQGAIRNDIKTSGKPL</sequence>
<dbReference type="PANTHER" id="PTHR31451">
    <property type="match status" value="1"/>
</dbReference>
<dbReference type="Proteomes" id="UP000823674">
    <property type="component" value="Chromosome A10"/>
</dbReference>
<dbReference type="SUPFAM" id="SSF52540">
    <property type="entry name" value="P-loop containing nucleoside triphosphate hydrolases"/>
    <property type="match status" value="1"/>
</dbReference>
<dbReference type="EMBL" id="JADBGQ010000010">
    <property type="protein sequence ID" value="KAG5374636.1"/>
    <property type="molecule type" value="Genomic_DNA"/>
</dbReference>
<evidence type="ECO:0000256" key="6">
    <source>
        <dbReference type="ARBA" id="ARBA00022729"/>
    </source>
</evidence>
<evidence type="ECO:0000256" key="8">
    <source>
        <dbReference type="ARBA" id="ARBA00022801"/>
    </source>
</evidence>
<keyword evidence="7" id="KW-0547">Nucleotide-binding</keyword>
<evidence type="ECO:0000256" key="9">
    <source>
        <dbReference type="ARBA" id="ARBA00023295"/>
    </source>
</evidence>
<dbReference type="PANTHER" id="PTHR31451:SF39">
    <property type="entry name" value="MANNAN ENDO-1,4-BETA-MANNOSIDASE 1"/>
    <property type="match status" value="1"/>
</dbReference>
<evidence type="ECO:0000256" key="7">
    <source>
        <dbReference type="ARBA" id="ARBA00022741"/>
    </source>
</evidence>
<gene>
    <name evidence="12" type="primary">A10p001150.1_BraROA</name>
    <name evidence="12" type="ORF">IGI04_039232</name>
</gene>
<dbReference type="InterPro" id="IPR027417">
    <property type="entry name" value="P-loop_NTPase"/>
</dbReference>
<keyword evidence="9" id="KW-0326">Glycosidase</keyword>
<evidence type="ECO:0000256" key="2">
    <source>
        <dbReference type="ARBA" id="ARBA00004613"/>
    </source>
</evidence>
<dbReference type="EC" id="3.2.1.78" evidence="4"/>
<evidence type="ECO:0000256" key="3">
    <source>
        <dbReference type="ARBA" id="ARBA00005641"/>
    </source>
</evidence>
<evidence type="ECO:0000256" key="10">
    <source>
        <dbReference type="SAM" id="SignalP"/>
    </source>
</evidence>
<proteinExistence type="inferred from homology"/>